<protein>
    <submittedName>
        <fullName evidence="2">Uncharacterized protein</fullName>
    </submittedName>
</protein>
<comment type="caution">
    <text evidence="2">The sequence shown here is derived from an EMBL/GenBank/DDBJ whole genome shotgun (WGS) entry which is preliminary data.</text>
</comment>
<dbReference type="EMBL" id="JYDI01000109">
    <property type="protein sequence ID" value="KRY52234.1"/>
    <property type="molecule type" value="Genomic_DNA"/>
</dbReference>
<organism evidence="2 3">
    <name type="scientific">Trichinella britovi</name>
    <name type="common">Parasitic roundworm</name>
    <dbReference type="NCBI Taxonomy" id="45882"/>
    <lineage>
        <taxon>Eukaryota</taxon>
        <taxon>Metazoa</taxon>
        <taxon>Ecdysozoa</taxon>
        <taxon>Nematoda</taxon>
        <taxon>Enoplea</taxon>
        <taxon>Dorylaimia</taxon>
        <taxon>Trichinellida</taxon>
        <taxon>Trichinellidae</taxon>
        <taxon>Trichinella</taxon>
    </lineage>
</organism>
<gene>
    <name evidence="2" type="ORF">T03_2487</name>
</gene>
<evidence type="ECO:0000313" key="2">
    <source>
        <dbReference type="EMBL" id="KRY52234.1"/>
    </source>
</evidence>
<name>A0A0V1CSG4_TRIBR</name>
<proteinExistence type="predicted"/>
<dbReference type="Proteomes" id="UP000054653">
    <property type="component" value="Unassembled WGS sequence"/>
</dbReference>
<feature type="region of interest" description="Disordered" evidence="1">
    <location>
        <begin position="64"/>
        <end position="94"/>
    </location>
</feature>
<keyword evidence="3" id="KW-1185">Reference proteome</keyword>
<evidence type="ECO:0000313" key="3">
    <source>
        <dbReference type="Proteomes" id="UP000054653"/>
    </source>
</evidence>
<sequence length="94" mass="10513">MKVHINLHPVKLELKLIQSICSMQFLKIPSWQNSVGYNSRLKQLISYWTLLAQLKQCEQASATANRDSQSGFGVVKSDNWPPKNNGLRGVDASG</sequence>
<evidence type="ECO:0000256" key="1">
    <source>
        <dbReference type="SAM" id="MobiDB-lite"/>
    </source>
</evidence>
<dbReference type="OrthoDB" id="10453644at2759"/>
<reference evidence="2 3" key="1">
    <citation type="submission" date="2015-01" db="EMBL/GenBank/DDBJ databases">
        <title>Evolution of Trichinella species and genotypes.</title>
        <authorList>
            <person name="Korhonen P.K."/>
            <person name="Edoardo P."/>
            <person name="Giuseppe L.R."/>
            <person name="Gasser R.B."/>
        </authorList>
    </citation>
    <scope>NUCLEOTIDE SEQUENCE [LARGE SCALE GENOMIC DNA]</scope>
    <source>
        <strain evidence="2">ISS120</strain>
    </source>
</reference>
<accession>A0A0V1CSG4</accession>
<dbReference type="AlphaFoldDB" id="A0A0V1CSG4"/>